<dbReference type="AlphaFoldDB" id="A0A5B7K757"/>
<reference evidence="2 3" key="1">
    <citation type="submission" date="2019-05" db="EMBL/GenBank/DDBJ databases">
        <title>Another draft genome of Portunus trituberculatus and its Hox gene families provides insights of decapod evolution.</title>
        <authorList>
            <person name="Jeong J.-H."/>
            <person name="Song I."/>
            <person name="Kim S."/>
            <person name="Choi T."/>
            <person name="Kim D."/>
            <person name="Ryu S."/>
            <person name="Kim W."/>
        </authorList>
    </citation>
    <scope>NUCLEOTIDE SEQUENCE [LARGE SCALE GENOMIC DNA]</scope>
    <source>
        <tissue evidence="2">Muscle</tissue>
    </source>
</reference>
<name>A0A5B7K757_PORTR</name>
<gene>
    <name evidence="2" type="ORF">E2C01_096560</name>
</gene>
<dbReference type="Proteomes" id="UP000324222">
    <property type="component" value="Unassembled WGS sequence"/>
</dbReference>
<comment type="caution">
    <text evidence="2">The sequence shown here is derived from an EMBL/GenBank/DDBJ whole genome shotgun (WGS) entry which is preliminary data.</text>
</comment>
<proteinExistence type="predicted"/>
<dbReference type="EMBL" id="VSRR010125563">
    <property type="protein sequence ID" value="MPD01048.1"/>
    <property type="molecule type" value="Genomic_DNA"/>
</dbReference>
<accession>A0A5B7K757</accession>
<organism evidence="2 3">
    <name type="scientific">Portunus trituberculatus</name>
    <name type="common">Swimming crab</name>
    <name type="synonym">Neptunus trituberculatus</name>
    <dbReference type="NCBI Taxonomy" id="210409"/>
    <lineage>
        <taxon>Eukaryota</taxon>
        <taxon>Metazoa</taxon>
        <taxon>Ecdysozoa</taxon>
        <taxon>Arthropoda</taxon>
        <taxon>Crustacea</taxon>
        <taxon>Multicrustacea</taxon>
        <taxon>Malacostraca</taxon>
        <taxon>Eumalacostraca</taxon>
        <taxon>Eucarida</taxon>
        <taxon>Decapoda</taxon>
        <taxon>Pleocyemata</taxon>
        <taxon>Brachyura</taxon>
        <taxon>Eubrachyura</taxon>
        <taxon>Portunoidea</taxon>
        <taxon>Portunidae</taxon>
        <taxon>Portuninae</taxon>
        <taxon>Portunus</taxon>
    </lineage>
</organism>
<protein>
    <submittedName>
        <fullName evidence="2">Uncharacterized protein</fullName>
    </submittedName>
</protein>
<evidence type="ECO:0000313" key="3">
    <source>
        <dbReference type="Proteomes" id="UP000324222"/>
    </source>
</evidence>
<sequence length="75" mass="8918">MMRNTTQTRRLRRGGREVIKRRRMMMRKGRTRRVRGQHPRATGEHQLPPCTRSLTPTSGLSASWWGQQKSYPRRS</sequence>
<feature type="region of interest" description="Disordered" evidence="1">
    <location>
        <begin position="27"/>
        <end position="75"/>
    </location>
</feature>
<feature type="compositionally biased region" description="Basic residues" evidence="1">
    <location>
        <begin position="27"/>
        <end position="38"/>
    </location>
</feature>
<keyword evidence="3" id="KW-1185">Reference proteome</keyword>
<evidence type="ECO:0000313" key="2">
    <source>
        <dbReference type="EMBL" id="MPD01048.1"/>
    </source>
</evidence>
<evidence type="ECO:0000256" key="1">
    <source>
        <dbReference type="SAM" id="MobiDB-lite"/>
    </source>
</evidence>
<feature type="compositionally biased region" description="Polar residues" evidence="1">
    <location>
        <begin position="52"/>
        <end position="75"/>
    </location>
</feature>